<evidence type="ECO:0000256" key="4">
    <source>
        <dbReference type="ARBA" id="ARBA00022989"/>
    </source>
</evidence>
<feature type="transmembrane region" description="Helical" evidence="7">
    <location>
        <begin position="167"/>
        <end position="193"/>
    </location>
</feature>
<keyword evidence="4 7" id="KW-1133">Transmembrane helix</keyword>
<evidence type="ECO:0000256" key="5">
    <source>
        <dbReference type="ARBA" id="ARBA00023136"/>
    </source>
</evidence>
<organism evidence="10">
    <name type="scientific">marine sediment metagenome</name>
    <dbReference type="NCBI Taxonomy" id="412755"/>
    <lineage>
        <taxon>unclassified sequences</taxon>
        <taxon>metagenomes</taxon>
        <taxon>ecological metagenomes</taxon>
    </lineage>
</organism>
<feature type="domain" description="ABC3 transporter permease C-terminal" evidence="8">
    <location>
        <begin position="171"/>
        <end position="282"/>
    </location>
</feature>
<feature type="domain" description="MacB-like periplasmic core" evidence="9">
    <location>
        <begin position="2"/>
        <end position="130"/>
    </location>
</feature>
<evidence type="ECO:0000259" key="9">
    <source>
        <dbReference type="Pfam" id="PF12704"/>
    </source>
</evidence>
<evidence type="ECO:0000259" key="8">
    <source>
        <dbReference type="Pfam" id="PF02687"/>
    </source>
</evidence>
<dbReference type="Pfam" id="PF12704">
    <property type="entry name" value="MacB_PCD"/>
    <property type="match status" value="1"/>
</dbReference>
<evidence type="ECO:0000256" key="2">
    <source>
        <dbReference type="ARBA" id="ARBA00022475"/>
    </source>
</evidence>
<name>X1S5Y9_9ZZZZ</name>
<dbReference type="Pfam" id="PF02687">
    <property type="entry name" value="FtsX"/>
    <property type="match status" value="1"/>
</dbReference>
<dbReference type="AlphaFoldDB" id="X1S5Y9"/>
<proteinExistence type="inferred from homology"/>
<accession>X1S5Y9</accession>
<feature type="transmembrane region" description="Helical" evidence="7">
    <location>
        <begin position="256"/>
        <end position="277"/>
    </location>
</feature>
<feature type="non-terminal residue" evidence="10">
    <location>
        <position position="283"/>
    </location>
</feature>
<evidence type="ECO:0000256" key="7">
    <source>
        <dbReference type="SAM" id="Phobius"/>
    </source>
</evidence>
<dbReference type="InterPro" id="IPR003838">
    <property type="entry name" value="ABC3_permease_C"/>
</dbReference>
<dbReference type="InterPro" id="IPR025857">
    <property type="entry name" value="MacB_PCD"/>
</dbReference>
<comment type="subcellular location">
    <subcellularLocation>
        <location evidence="1">Cell membrane</location>
        <topology evidence="1">Multi-pass membrane protein</topology>
    </subcellularLocation>
</comment>
<evidence type="ECO:0008006" key="11">
    <source>
        <dbReference type="Google" id="ProtNLM"/>
    </source>
</evidence>
<gene>
    <name evidence="10" type="ORF">S12H4_20306</name>
</gene>
<keyword evidence="2" id="KW-1003">Cell membrane</keyword>
<dbReference type="GO" id="GO:0022857">
    <property type="term" value="F:transmembrane transporter activity"/>
    <property type="evidence" value="ECO:0007669"/>
    <property type="project" value="TreeGrafter"/>
</dbReference>
<evidence type="ECO:0000313" key="10">
    <source>
        <dbReference type="EMBL" id="GAI74506.1"/>
    </source>
</evidence>
<keyword evidence="3 7" id="KW-0812">Transmembrane</keyword>
<evidence type="ECO:0000256" key="6">
    <source>
        <dbReference type="ARBA" id="ARBA00038076"/>
    </source>
</evidence>
<reference evidence="10" key="1">
    <citation type="journal article" date="2014" name="Front. Microbiol.">
        <title>High frequency of phylogenetically diverse reductive dehalogenase-homologous genes in deep subseafloor sedimentary metagenomes.</title>
        <authorList>
            <person name="Kawai M."/>
            <person name="Futagami T."/>
            <person name="Toyoda A."/>
            <person name="Takaki Y."/>
            <person name="Nishi S."/>
            <person name="Hori S."/>
            <person name="Arai W."/>
            <person name="Tsubouchi T."/>
            <person name="Morono Y."/>
            <person name="Uchiyama I."/>
            <person name="Ito T."/>
            <person name="Fujiyama A."/>
            <person name="Inagaki F."/>
            <person name="Takami H."/>
        </authorList>
    </citation>
    <scope>NUCLEOTIDE SEQUENCE</scope>
    <source>
        <strain evidence="10">Expedition CK06-06</strain>
    </source>
</reference>
<sequence>AQVTGITPEYMEAYSLKTTNGAFISEYDYQRSARLAVLGSNVKETLFEGANPIGQQMRMGNNIVRVIGVLESKGASMISSSDDTILIPLTALQQMVAQPRTSQGERVVSSIALTVSNEEQASYVVEEITSLLRTRHQLGPGVDDDFSIMSMEEIASMLSEAIGTMTLLLGAIAAISLLVGGIGVMNIMLVSVLERTREIGIRKALGARERDIWGQFLIEAAFLTLAGGIIGVILGWVVSLLINTTGIMTTVVTADIVILAVSVSVGIGLFFGFYPAWNASHLS</sequence>
<dbReference type="EMBL" id="BARW01010277">
    <property type="protein sequence ID" value="GAI74506.1"/>
    <property type="molecule type" value="Genomic_DNA"/>
</dbReference>
<keyword evidence="5 7" id="KW-0472">Membrane</keyword>
<dbReference type="GO" id="GO:0005886">
    <property type="term" value="C:plasma membrane"/>
    <property type="evidence" value="ECO:0007669"/>
    <property type="project" value="UniProtKB-SubCell"/>
</dbReference>
<evidence type="ECO:0000256" key="3">
    <source>
        <dbReference type="ARBA" id="ARBA00022692"/>
    </source>
</evidence>
<protein>
    <recommendedName>
        <fullName evidence="11">ABC3 transporter permease protein domain-containing protein</fullName>
    </recommendedName>
</protein>
<comment type="similarity">
    <text evidence="6">Belongs to the ABC-4 integral membrane protein family.</text>
</comment>
<feature type="non-terminal residue" evidence="10">
    <location>
        <position position="1"/>
    </location>
</feature>
<feature type="transmembrane region" description="Helical" evidence="7">
    <location>
        <begin position="213"/>
        <end position="236"/>
    </location>
</feature>
<dbReference type="InterPro" id="IPR050250">
    <property type="entry name" value="Macrolide_Exporter_MacB"/>
</dbReference>
<dbReference type="PANTHER" id="PTHR30572:SF4">
    <property type="entry name" value="ABC TRANSPORTER PERMEASE YTRF"/>
    <property type="match status" value="1"/>
</dbReference>
<dbReference type="PANTHER" id="PTHR30572">
    <property type="entry name" value="MEMBRANE COMPONENT OF TRANSPORTER-RELATED"/>
    <property type="match status" value="1"/>
</dbReference>
<comment type="caution">
    <text evidence="10">The sequence shown here is derived from an EMBL/GenBank/DDBJ whole genome shotgun (WGS) entry which is preliminary data.</text>
</comment>
<evidence type="ECO:0000256" key="1">
    <source>
        <dbReference type="ARBA" id="ARBA00004651"/>
    </source>
</evidence>